<dbReference type="RefSeq" id="XP_022761283.1">
    <property type="nucleotide sequence ID" value="XM_022905548.1"/>
</dbReference>
<feature type="chain" id="PRO_5027907143" evidence="2">
    <location>
        <begin position="21"/>
        <end position="108"/>
    </location>
</feature>
<accession>A0A6P6A8S2</accession>
<dbReference type="OrthoDB" id="983194at2759"/>
<feature type="compositionally biased region" description="Polar residues" evidence="1">
    <location>
        <begin position="76"/>
        <end position="91"/>
    </location>
</feature>
<dbReference type="Proteomes" id="UP000515121">
    <property type="component" value="Unplaced"/>
</dbReference>
<feature type="compositionally biased region" description="Basic and acidic residues" evidence="1">
    <location>
        <begin position="31"/>
        <end position="46"/>
    </location>
</feature>
<feature type="signal peptide" evidence="2">
    <location>
        <begin position="1"/>
        <end position="20"/>
    </location>
</feature>
<protein>
    <submittedName>
        <fullName evidence="4">Uncharacterized protein LOC111307531</fullName>
    </submittedName>
</protein>
<evidence type="ECO:0000313" key="3">
    <source>
        <dbReference type="Proteomes" id="UP000515121"/>
    </source>
</evidence>
<evidence type="ECO:0000256" key="1">
    <source>
        <dbReference type="SAM" id="MobiDB-lite"/>
    </source>
</evidence>
<evidence type="ECO:0000313" key="4">
    <source>
        <dbReference type="RefSeq" id="XP_022761283.1"/>
    </source>
</evidence>
<feature type="region of interest" description="Disordered" evidence="1">
    <location>
        <begin position="31"/>
        <end position="108"/>
    </location>
</feature>
<dbReference type="KEGG" id="dzi:111307531"/>
<dbReference type="GeneID" id="111307531"/>
<gene>
    <name evidence="4" type="primary">LOC111307531</name>
</gene>
<feature type="compositionally biased region" description="Basic and acidic residues" evidence="1">
    <location>
        <begin position="99"/>
        <end position="108"/>
    </location>
</feature>
<proteinExistence type="predicted"/>
<organism evidence="3 4">
    <name type="scientific">Durio zibethinus</name>
    <name type="common">Durian</name>
    <dbReference type="NCBI Taxonomy" id="66656"/>
    <lineage>
        <taxon>Eukaryota</taxon>
        <taxon>Viridiplantae</taxon>
        <taxon>Streptophyta</taxon>
        <taxon>Embryophyta</taxon>
        <taxon>Tracheophyta</taxon>
        <taxon>Spermatophyta</taxon>
        <taxon>Magnoliopsida</taxon>
        <taxon>eudicotyledons</taxon>
        <taxon>Gunneridae</taxon>
        <taxon>Pentapetalae</taxon>
        <taxon>rosids</taxon>
        <taxon>malvids</taxon>
        <taxon>Malvales</taxon>
        <taxon>Malvaceae</taxon>
        <taxon>Helicteroideae</taxon>
        <taxon>Durio</taxon>
    </lineage>
</organism>
<evidence type="ECO:0000256" key="2">
    <source>
        <dbReference type="SAM" id="SignalP"/>
    </source>
</evidence>
<keyword evidence="2" id="KW-0732">Signal</keyword>
<reference evidence="4" key="1">
    <citation type="submission" date="2025-08" db="UniProtKB">
        <authorList>
            <consortium name="RefSeq"/>
        </authorList>
    </citation>
    <scope>IDENTIFICATION</scope>
    <source>
        <tissue evidence="4">Fruit stalk</tissue>
    </source>
</reference>
<dbReference type="AlphaFoldDB" id="A0A6P6A8S2"/>
<name>A0A6P6A8S2_DURZI</name>
<keyword evidence="3" id="KW-1185">Reference proteome</keyword>
<sequence length="108" mass="11796">MKNFAMTFFAMALLLATLEADGKRLAMEKDHQLGRKADVGAKDDKNPTANRGVATGRTAEDNSAVGLLDSQEENDLSSSQTTHHYYTNKTNPYAPRLVPLKDSKTGKP</sequence>